<feature type="compositionally biased region" description="Acidic residues" evidence="1">
    <location>
        <begin position="449"/>
        <end position="459"/>
    </location>
</feature>
<feature type="region of interest" description="Disordered" evidence="1">
    <location>
        <begin position="196"/>
        <end position="323"/>
    </location>
</feature>
<dbReference type="PANTHER" id="PTHR45496:SF19">
    <property type="entry name" value="J DOMAIN-CONTAINING PROTEIN"/>
    <property type="match status" value="1"/>
</dbReference>
<evidence type="ECO:0000256" key="1">
    <source>
        <dbReference type="SAM" id="MobiDB-lite"/>
    </source>
</evidence>
<keyword evidence="4" id="KW-1185">Reference proteome</keyword>
<dbReference type="AlphaFoldDB" id="A0A5A7PD32"/>
<dbReference type="InterPro" id="IPR001623">
    <property type="entry name" value="DnaJ_domain"/>
</dbReference>
<reference evidence="4" key="1">
    <citation type="journal article" date="2019" name="Curr. Biol.">
        <title>Genome Sequence of Striga asiatica Provides Insight into the Evolution of Plant Parasitism.</title>
        <authorList>
            <person name="Yoshida S."/>
            <person name="Kim S."/>
            <person name="Wafula E.K."/>
            <person name="Tanskanen J."/>
            <person name="Kim Y.M."/>
            <person name="Honaas L."/>
            <person name="Yang Z."/>
            <person name="Spallek T."/>
            <person name="Conn C.E."/>
            <person name="Ichihashi Y."/>
            <person name="Cheong K."/>
            <person name="Cui S."/>
            <person name="Der J.P."/>
            <person name="Gundlach H."/>
            <person name="Jiao Y."/>
            <person name="Hori C."/>
            <person name="Ishida J.K."/>
            <person name="Kasahara H."/>
            <person name="Kiba T."/>
            <person name="Kim M.S."/>
            <person name="Koo N."/>
            <person name="Laohavisit A."/>
            <person name="Lee Y.H."/>
            <person name="Lumba S."/>
            <person name="McCourt P."/>
            <person name="Mortimer J.C."/>
            <person name="Mutuku J.M."/>
            <person name="Nomura T."/>
            <person name="Sasaki-Sekimoto Y."/>
            <person name="Seto Y."/>
            <person name="Wang Y."/>
            <person name="Wakatake T."/>
            <person name="Sakakibara H."/>
            <person name="Demura T."/>
            <person name="Yamaguchi S."/>
            <person name="Yoneyama K."/>
            <person name="Manabe R.I."/>
            <person name="Nelson D.C."/>
            <person name="Schulman A.H."/>
            <person name="Timko M.P."/>
            <person name="dePamphilis C.W."/>
            <person name="Choi D."/>
            <person name="Shirasu K."/>
        </authorList>
    </citation>
    <scope>NUCLEOTIDE SEQUENCE [LARGE SCALE GENOMIC DNA]</scope>
    <source>
        <strain evidence="4">cv. UVA1</strain>
    </source>
</reference>
<dbReference type="InterPro" id="IPR036869">
    <property type="entry name" value="J_dom_sf"/>
</dbReference>
<evidence type="ECO:0000259" key="2">
    <source>
        <dbReference type="PROSITE" id="PS50076"/>
    </source>
</evidence>
<evidence type="ECO:0000313" key="3">
    <source>
        <dbReference type="EMBL" id="GER30416.1"/>
    </source>
</evidence>
<dbReference type="InterPro" id="IPR056988">
    <property type="entry name" value="Zn_ribbon_pln"/>
</dbReference>
<evidence type="ECO:0000313" key="4">
    <source>
        <dbReference type="Proteomes" id="UP000325081"/>
    </source>
</evidence>
<dbReference type="Gene3D" id="1.10.287.110">
    <property type="entry name" value="DnaJ domain"/>
    <property type="match status" value="1"/>
</dbReference>
<feature type="compositionally biased region" description="Low complexity" evidence="1">
    <location>
        <begin position="262"/>
        <end position="279"/>
    </location>
</feature>
<dbReference type="SUPFAM" id="SSF46565">
    <property type="entry name" value="Chaperone J-domain"/>
    <property type="match status" value="1"/>
</dbReference>
<dbReference type="PANTHER" id="PTHR45496">
    <property type="entry name" value="CHAPERONE DNAJ-DOMAIN SUPERFAMILY PROTEIN"/>
    <property type="match status" value="1"/>
</dbReference>
<gene>
    <name evidence="3" type="ORF">STAS_06353</name>
</gene>
<sequence length="610" mass="67140">MEHSFFPTPTTRAEALRWLSIAEKLLSARDLLGSKSFAGRARDSDPSLTPADQILAVAETLLAGDRRIGNNQHDWYAILRVSPQQGRDTDLIANQYRSLALLLNPQKNRFPFAEQAFRLVLDAWSVLSNPSRKSVYDRELAFYLQPRPDPFNNPIPATQQRVMFFGGSTSTGLAPATAPQPQAAGVNFSQAQVHATPQPKLEPVGARSARKPQNFMNFNSGTNLDFGSGSGSKPIPEPANKHMPENYSTFSGNAAAASEATQEQVNNNINPNNQQQQQNYTNIGDKTSNRANVSENVGERAENQEDGERVDEEEDRVDSPEIGDGSTMWTACPYCFHMYEYPTIYADCTLRCQNCTKAFQAVVIPSPPPVLNGREEYFYCWGFLPMGFSMENWEKNRGSNSTSTWTPFSPLFTCPQPFSGSNNAAVKKTVRKNSAPRVYIDDEDDVYVEVSDSSESDDADWQKDTEKRRKKAKNNVKGKGVSGGTPSKSAKKAQADKGKTVNVQDGLASKNVDETPNKVSPELSKKGAAVNARKLQPGRFAKNFGKLDLNVEFSNELEESAHKMDRENGSGCGEDENNIEGIGFFEGLDEFLSSLPILNVVGDDKGVKAA</sequence>
<dbReference type="Pfam" id="PF00226">
    <property type="entry name" value="DnaJ"/>
    <property type="match status" value="1"/>
</dbReference>
<dbReference type="SMART" id="SM00271">
    <property type="entry name" value="DnaJ"/>
    <property type="match status" value="1"/>
</dbReference>
<feature type="domain" description="J" evidence="2">
    <location>
        <begin position="74"/>
        <end position="140"/>
    </location>
</feature>
<feature type="compositionally biased region" description="Polar residues" evidence="1">
    <location>
        <begin position="280"/>
        <end position="295"/>
    </location>
</feature>
<dbReference type="EMBL" id="BKCP01004350">
    <property type="protein sequence ID" value="GER30416.1"/>
    <property type="molecule type" value="Genomic_DNA"/>
</dbReference>
<dbReference type="OrthoDB" id="10250354at2759"/>
<feature type="compositionally biased region" description="Polar residues" evidence="1">
    <location>
        <begin position="214"/>
        <end position="225"/>
    </location>
</feature>
<dbReference type="CDD" id="cd06257">
    <property type="entry name" value="DnaJ"/>
    <property type="match status" value="1"/>
</dbReference>
<dbReference type="InterPro" id="IPR018253">
    <property type="entry name" value="DnaJ_domain_CS"/>
</dbReference>
<comment type="caution">
    <text evidence="3">The sequence shown here is derived from an EMBL/GenBank/DDBJ whole genome shotgun (WGS) entry which is preliminary data.</text>
</comment>
<dbReference type="Pfam" id="PF23551">
    <property type="entry name" value="Zn_ribbon_20"/>
    <property type="match status" value="1"/>
</dbReference>
<dbReference type="PROSITE" id="PS00636">
    <property type="entry name" value="DNAJ_1"/>
    <property type="match status" value="1"/>
</dbReference>
<protein>
    <submittedName>
        <fullName evidence="3">Chaperone DnaJ-domain superfamily protein</fullName>
    </submittedName>
</protein>
<proteinExistence type="predicted"/>
<organism evidence="3 4">
    <name type="scientific">Striga asiatica</name>
    <name type="common">Asiatic witchweed</name>
    <name type="synonym">Buchnera asiatica</name>
    <dbReference type="NCBI Taxonomy" id="4170"/>
    <lineage>
        <taxon>Eukaryota</taxon>
        <taxon>Viridiplantae</taxon>
        <taxon>Streptophyta</taxon>
        <taxon>Embryophyta</taxon>
        <taxon>Tracheophyta</taxon>
        <taxon>Spermatophyta</taxon>
        <taxon>Magnoliopsida</taxon>
        <taxon>eudicotyledons</taxon>
        <taxon>Gunneridae</taxon>
        <taxon>Pentapetalae</taxon>
        <taxon>asterids</taxon>
        <taxon>lamiids</taxon>
        <taxon>Lamiales</taxon>
        <taxon>Orobanchaceae</taxon>
        <taxon>Buchnereae</taxon>
        <taxon>Striga</taxon>
    </lineage>
</organism>
<feature type="compositionally biased region" description="Basic and acidic residues" evidence="1">
    <location>
        <begin position="297"/>
        <end position="307"/>
    </location>
</feature>
<accession>A0A5A7PD32</accession>
<dbReference type="Proteomes" id="UP000325081">
    <property type="component" value="Unassembled WGS sequence"/>
</dbReference>
<name>A0A5A7PD32_STRAF</name>
<feature type="region of interest" description="Disordered" evidence="1">
    <location>
        <begin position="449"/>
        <end position="505"/>
    </location>
</feature>
<dbReference type="PROSITE" id="PS50076">
    <property type="entry name" value="DNAJ_2"/>
    <property type="match status" value="1"/>
</dbReference>
<dbReference type="InterPro" id="IPR053052">
    <property type="entry name" value="Imprinting_Balance_Reg"/>
</dbReference>